<dbReference type="EMBL" id="CP013187">
    <property type="protein sequence ID" value="ALO43718.1"/>
    <property type="molecule type" value="Genomic_DNA"/>
</dbReference>
<dbReference type="GO" id="GO:0022857">
    <property type="term" value="F:transmembrane transporter activity"/>
    <property type="evidence" value="ECO:0007669"/>
    <property type="project" value="TreeGrafter"/>
</dbReference>
<evidence type="ECO:0000259" key="7">
    <source>
        <dbReference type="Pfam" id="PF02687"/>
    </source>
</evidence>
<dbReference type="InterPro" id="IPR050250">
    <property type="entry name" value="Macrolide_Exporter_MacB"/>
</dbReference>
<dbReference type="KEGG" id="pphe:PP2015_3241"/>
<evidence type="ECO:0000256" key="6">
    <source>
        <dbReference type="SAM" id="Phobius"/>
    </source>
</evidence>
<feature type="domain" description="ABC3 transporter permease C-terminal" evidence="7">
    <location>
        <begin position="292"/>
        <end position="396"/>
    </location>
</feature>
<dbReference type="InterPro" id="IPR025857">
    <property type="entry name" value="MacB_PCD"/>
</dbReference>
<accession>A0A0S2K620</accession>
<feature type="domain" description="MacB-like periplasmic core" evidence="8">
    <location>
        <begin position="27"/>
        <end position="197"/>
    </location>
</feature>
<name>A0A0S2K620_9GAMM</name>
<evidence type="ECO:0000256" key="1">
    <source>
        <dbReference type="ARBA" id="ARBA00004651"/>
    </source>
</evidence>
<dbReference type="Pfam" id="PF02687">
    <property type="entry name" value="FtsX"/>
    <property type="match status" value="1"/>
</dbReference>
<feature type="domain" description="MacB-like periplasmic core" evidence="8">
    <location>
        <begin position="536"/>
        <end position="658"/>
    </location>
</feature>
<evidence type="ECO:0000313" key="10">
    <source>
        <dbReference type="Proteomes" id="UP000061457"/>
    </source>
</evidence>
<evidence type="ECO:0000259" key="8">
    <source>
        <dbReference type="Pfam" id="PF12704"/>
    </source>
</evidence>
<feature type="transmembrane region" description="Helical" evidence="6">
    <location>
        <begin position="283"/>
        <end position="307"/>
    </location>
</feature>
<dbReference type="PANTHER" id="PTHR30572">
    <property type="entry name" value="MEMBRANE COMPONENT OF TRANSPORTER-RELATED"/>
    <property type="match status" value="1"/>
</dbReference>
<evidence type="ECO:0000256" key="5">
    <source>
        <dbReference type="ARBA" id="ARBA00023136"/>
    </source>
</evidence>
<dbReference type="InterPro" id="IPR003838">
    <property type="entry name" value="ABC3_permease_C"/>
</dbReference>
<keyword evidence="5 6" id="KW-0472">Membrane</keyword>
<organism evidence="9 10">
    <name type="scientific">Pseudoalteromonas phenolica</name>
    <dbReference type="NCBI Taxonomy" id="161398"/>
    <lineage>
        <taxon>Bacteria</taxon>
        <taxon>Pseudomonadati</taxon>
        <taxon>Pseudomonadota</taxon>
        <taxon>Gammaproteobacteria</taxon>
        <taxon>Alteromonadales</taxon>
        <taxon>Pseudoalteromonadaceae</taxon>
        <taxon>Pseudoalteromonas</taxon>
    </lineage>
</organism>
<dbReference type="Pfam" id="PF12704">
    <property type="entry name" value="MacB_PCD"/>
    <property type="match status" value="2"/>
</dbReference>
<comment type="subcellular location">
    <subcellularLocation>
        <location evidence="1">Cell membrane</location>
        <topology evidence="1">Multi-pass membrane protein</topology>
    </subcellularLocation>
</comment>
<dbReference type="AlphaFoldDB" id="A0A0S2K620"/>
<dbReference type="PATRIC" id="fig|161398.10.peg.3304"/>
<dbReference type="PANTHER" id="PTHR30572:SF18">
    <property type="entry name" value="ABC-TYPE MACROLIDE FAMILY EXPORT SYSTEM PERMEASE COMPONENT 2"/>
    <property type="match status" value="1"/>
</dbReference>
<dbReference type="STRING" id="161398.PP2015_3241"/>
<protein>
    <submittedName>
        <fullName evidence="9">Uncharacterized protein</fullName>
    </submittedName>
</protein>
<keyword evidence="4 6" id="KW-1133">Transmembrane helix</keyword>
<evidence type="ECO:0000256" key="4">
    <source>
        <dbReference type="ARBA" id="ARBA00022989"/>
    </source>
</evidence>
<evidence type="ECO:0000256" key="2">
    <source>
        <dbReference type="ARBA" id="ARBA00022475"/>
    </source>
</evidence>
<feature type="transmembrane region" description="Helical" evidence="6">
    <location>
        <begin position="378"/>
        <end position="401"/>
    </location>
</feature>
<feature type="transmembrane region" description="Helical" evidence="6">
    <location>
        <begin position="330"/>
        <end position="358"/>
    </location>
</feature>
<dbReference type="GO" id="GO:0005886">
    <property type="term" value="C:plasma membrane"/>
    <property type="evidence" value="ECO:0007669"/>
    <property type="project" value="UniProtKB-SubCell"/>
</dbReference>
<proteinExistence type="predicted"/>
<keyword evidence="10" id="KW-1185">Reference proteome</keyword>
<dbReference type="OrthoDB" id="5711186at2"/>
<evidence type="ECO:0000256" key="3">
    <source>
        <dbReference type="ARBA" id="ARBA00022692"/>
    </source>
</evidence>
<reference evidence="9 10" key="1">
    <citation type="submission" date="2015-11" db="EMBL/GenBank/DDBJ databases">
        <authorList>
            <person name="Zhang Y."/>
            <person name="Guo Z."/>
        </authorList>
    </citation>
    <scope>NUCLEOTIDE SEQUENCE [LARGE SCALE GENOMIC DNA]</scope>
    <source>
        <strain evidence="9 10">KCTC 12086</strain>
    </source>
</reference>
<evidence type="ECO:0000313" key="9">
    <source>
        <dbReference type="EMBL" id="ALO43718.1"/>
    </source>
</evidence>
<keyword evidence="3 6" id="KW-0812">Transmembrane</keyword>
<gene>
    <name evidence="9" type="ORF">PP2015_3241</name>
</gene>
<feature type="transmembrane region" description="Helical" evidence="6">
    <location>
        <begin position="21"/>
        <end position="42"/>
    </location>
</feature>
<sequence length="820" mass="90831">MSIYQRALKHGVQRLITKPRLALPVLITLSLTLAAVLTVVAMSSNLIFKPLPDIKGEQNIYYVDRQVQVSEDFKISIFNRHGAAEFADYYKQIGEVATLHARANSVQVNDQNLAITKLTASNNFQTVIANTPLLVGEMPNLSNQEGAVWISESLWRNAFASSSNVVGRQLELEGNQLLIRGVFADFRSFYSMDDIVSQQTWQFFDLASHLADTPSNRFGGSNKLFIKTQNQVFTEEMLTQFWQQLFTKYEAELATYVDMLEQMGTSSKVELYRAHLMKDQNTLIVFLFISVSALLFMASLNLFNLFLSHYQQREQEFATHLCLGSPRKRLFIIAFLENLPLFLLSALVGLFACAWLIRALPIISGGNIEMLSLVNLDLVTVSMAIFIVLIINAVFSLSAIFQCDSTALNQHINTSNKGVNAGKMSPLTKALFIAQLSSAALIMTGTALLAEATYNKVNVDLGFTPGNTMMVKVDLEGLDTPLPTEEQQRSEEQERRNLEILDIKAQLSSAALSIQPQLNILDSQGEPFGENMMISMNFDADTNQQITYMYKNIGADYIDAFGLKLLAGRNITAEEQTSLAQVAIINEPLALQLSQDGTIESAIGKQIGTLQIIGVIADHYSLVSKGRGYPILLAPIMNTAEAGLYIMMQLPEGQTFKQSELETAMLSAHPKVKQLQFDSLASIWDKHIEQDRIRFYFISGLCVLTLLLAFVGSNAMAVGFSELKRFELAIRMATGATRVSLLKRTLQNITPLLLIAAGIAIALSSIGYGVLQQNHSSLPALSWTALGLFGFALLAIVLSAITWVVWRIINADPMRALREL</sequence>
<feature type="transmembrane region" description="Helical" evidence="6">
    <location>
        <begin position="752"/>
        <end position="771"/>
    </location>
</feature>
<dbReference type="Proteomes" id="UP000061457">
    <property type="component" value="Chromosome I"/>
</dbReference>
<keyword evidence="2" id="KW-1003">Cell membrane</keyword>
<feature type="transmembrane region" description="Helical" evidence="6">
    <location>
        <begin position="695"/>
        <end position="721"/>
    </location>
</feature>
<dbReference type="RefSeq" id="WP_058031363.1">
    <property type="nucleotide sequence ID" value="NZ_CP013187.1"/>
</dbReference>
<feature type="transmembrane region" description="Helical" evidence="6">
    <location>
        <begin position="783"/>
        <end position="806"/>
    </location>
</feature>